<proteinExistence type="predicted"/>
<protein>
    <submittedName>
        <fullName evidence="1">Uncharacterized protein</fullName>
    </submittedName>
</protein>
<accession>A0A317JLP1</accession>
<dbReference type="AlphaFoldDB" id="A0A317JLP1"/>
<gene>
    <name evidence="1" type="ORF">C5B42_05785</name>
</gene>
<reference evidence="1 2" key="1">
    <citation type="submission" date="2018-02" db="EMBL/GenBank/DDBJ databases">
        <title>Genomic Reconstructions from Amazon Rainforest and Pasture Soil Reveal Novel Insights into the Physiology of Candidate Phyla in Tropical Sites.</title>
        <authorList>
            <person name="Kroeger M.E."/>
            <person name="Delmont T."/>
            <person name="Eren A.M."/>
            <person name="Guo J."/>
            <person name="Meyer K.M."/>
            <person name="Khan K."/>
            <person name="Rodrigues J.L.M."/>
            <person name="Bohannan B.J.M."/>
            <person name="Tringe S."/>
            <person name="Borges C.D."/>
            <person name="Tiedje J."/>
            <person name="Tsai S.M."/>
            <person name="Nusslein K."/>
        </authorList>
    </citation>
    <scope>NUCLEOTIDE SEQUENCE [LARGE SCALE GENOMIC DNA]</scope>
    <source>
        <strain evidence="1">Amazon FNV 2010 28 9</strain>
    </source>
</reference>
<dbReference type="Proteomes" id="UP000246104">
    <property type="component" value="Unassembled WGS sequence"/>
</dbReference>
<dbReference type="EMBL" id="PSRQ01000062">
    <property type="protein sequence ID" value="PWU22498.1"/>
    <property type="molecule type" value="Genomic_DNA"/>
</dbReference>
<comment type="caution">
    <text evidence="1">The sequence shown here is derived from an EMBL/GenBank/DDBJ whole genome shotgun (WGS) entry which is preliminary data.</text>
</comment>
<name>A0A317JLP1_9BACT</name>
<organism evidence="1 2">
    <name type="scientific">Candidatus Cerribacteria bacterium 'Amazon FNV 2010 28 9'</name>
    <dbReference type="NCBI Taxonomy" id="2081795"/>
    <lineage>
        <taxon>Bacteria</taxon>
        <taxon>Candidatus Cerribacteria</taxon>
    </lineage>
</organism>
<evidence type="ECO:0000313" key="1">
    <source>
        <dbReference type="EMBL" id="PWU22498.1"/>
    </source>
</evidence>
<evidence type="ECO:0000313" key="2">
    <source>
        <dbReference type="Proteomes" id="UP000246104"/>
    </source>
</evidence>
<sequence length="63" mass="6898">MSEQLIVSSSSPQEETQRIVVEKSNVDGGIQTSPISIEHIARELNAADAQTIELFMQLLGGHY</sequence>